<feature type="domain" description="Halobacterial output" evidence="1">
    <location>
        <begin position="2"/>
        <end position="42"/>
    </location>
</feature>
<proteinExistence type="predicted"/>
<reference evidence="2 3" key="1">
    <citation type="journal article" date="2019" name="Int. J. Syst. Evol. Microbiol.">
        <title>The Global Catalogue of Microorganisms (GCM) 10K type strain sequencing project: providing services to taxonomists for standard genome sequencing and annotation.</title>
        <authorList>
            <consortium name="The Broad Institute Genomics Platform"/>
            <consortium name="The Broad Institute Genome Sequencing Center for Infectious Disease"/>
            <person name="Wu L."/>
            <person name="Ma J."/>
        </authorList>
    </citation>
    <scope>NUCLEOTIDE SEQUENCE [LARGE SCALE GENOMIC DNA]</scope>
    <source>
        <strain evidence="2 3">DT72</strain>
    </source>
</reference>
<accession>A0ABD5WM71</accession>
<dbReference type="EMBL" id="JBHSZH010000005">
    <property type="protein sequence ID" value="MFC7081597.1"/>
    <property type="molecule type" value="Genomic_DNA"/>
</dbReference>
<sequence>MDPDALDALFRGAGETPGDGRVTFVLDGHAVTVRRSGVVEVRDADE</sequence>
<keyword evidence="3" id="KW-1185">Reference proteome</keyword>
<evidence type="ECO:0000259" key="1">
    <source>
        <dbReference type="Pfam" id="PF18545"/>
    </source>
</evidence>
<gene>
    <name evidence="2" type="ORF">ACFQJ6_17305</name>
</gene>
<evidence type="ECO:0000313" key="2">
    <source>
        <dbReference type="EMBL" id="MFC7081597.1"/>
    </source>
</evidence>
<organism evidence="2 3">
    <name type="scientific">Halorussus caseinilyticus</name>
    <dbReference type="NCBI Taxonomy" id="3034025"/>
    <lineage>
        <taxon>Archaea</taxon>
        <taxon>Methanobacteriati</taxon>
        <taxon>Methanobacteriota</taxon>
        <taxon>Stenosarchaea group</taxon>
        <taxon>Halobacteria</taxon>
        <taxon>Halobacteriales</taxon>
        <taxon>Haladaptataceae</taxon>
        <taxon>Halorussus</taxon>
    </lineage>
</organism>
<dbReference type="Pfam" id="PF18545">
    <property type="entry name" value="HalOD1"/>
    <property type="match status" value="1"/>
</dbReference>
<evidence type="ECO:0000313" key="3">
    <source>
        <dbReference type="Proteomes" id="UP001596407"/>
    </source>
</evidence>
<comment type="caution">
    <text evidence="2">The sequence shown here is derived from an EMBL/GenBank/DDBJ whole genome shotgun (WGS) entry which is preliminary data.</text>
</comment>
<dbReference type="AlphaFoldDB" id="A0ABD5WM71"/>
<protein>
    <submittedName>
        <fullName evidence="2">HalOD1 output domain-containing protein</fullName>
    </submittedName>
</protein>
<name>A0ABD5WM71_9EURY</name>
<dbReference type="InterPro" id="IPR040624">
    <property type="entry name" value="HalOD1"/>
</dbReference>
<dbReference type="Proteomes" id="UP001596407">
    <property type="component" value="Unassembled WGS sequence"/>
</dbReference>
<dbReference type="RefSeq" id="WP_382210427.1">
    <property type="nucleotide sequence ID" value="NZ_JBHSZH010000005.1"/>
</dbReference>